<keyword evidence="1" id="KW-0472">Membrane</keyword>
<organism evidence="2 3">
    <name type="scientific">Gordonia namibiensis NBRC 108229</name>
    <dbReference type="NCBI Taxonomy" id="1208314"/>
    <lineage>
        <taxon>Bacteria</taxon>
        <taxon>Bacillati</taxon>
        <taxon>Actinomycetota</taxon>
        <taxon>Actinomycetes</taxon>
        <taxon>Mycobacteriales</taxon>
        <taxon>Gordoniaceae</taxon>
        <taxon>Gordonia</taxon>
    </lineage>
</organism>
<evidence type="ECO:0000313" key="2">
    <source>
        <dbReference type="EMBL" id="GAC02608.1"/>
    </source>
</evidence>
<accession>K6XDZ3</accession>
<keyword evidence="1" id="KW-0812">Transmembrane</keyword>
<keyword evidence="3" id="KW-1185">Reference proteome</keyword>
<dbReference type="Proteomes" id="UP000035058">
    <property type="component" value="Unassembled WGS sequence"/>
</dbReference>
<keyword evidence="1" id="KW-1133">Transmembrane helix</keyword>
<dbReference type="EMBL" id="BAHE01000056">
    <property type="protein sequence ID" value="GAC02608.1"/>
    <property type="molecule type" value="Genomic_DNA"/>
</dbReference>
<protein>
    <submittedName>
        <fullName evidence="2">Uncharacterized protein</fullName>
    </submittedName>
</protein>
<feature type="transmembrane region" description="Helical" evidence="1">
    <location>
        <begin position="27"/>
        <end position="49"/>
    </location>
</feature>
<comment type="caution">
    <text evidence="2">The sequence shown here is derived from an EMBL/GenBank/DDBJ whole genome shotgun (WGS) entry which is preliminary data.</text>
</comment>
<evidence type="ECO:0000256" key="1">
    <source>
        <dbReference type="SAM" id="Phobius"/>
    </source>
</evidence>
<proteinExistence type="predicted"/>
<dbReference type="AlphaFoldDB" id="K6XDZ3"/>
<reference evidence="2 3" key="1">
    <citation type="submission" date="2012-08" db="EMBL/GenBank/DDBJ databases">
        <title>Whole genome shotgun sequence of Gordonia namibiensis NBRC 108229.</title>
        <authorList>
            <person name="Isaki-Nakamura S."/>
            <person name="Hosoyama A."/>
            <person name="Tsuchikane K."/>
            <person name="Katsumata H."/>
            <person name="Baba S."/>
            <person name="Yamazaki S."/>
            <person name="Fujita N."/>
        </authorList>
    </citation>
    <scope>NUCLEOTIDE SEQUENCE [LARGE SCALE GENOMIC DNA]</scope>
    <source>
        <strain evidence="2 3">NBRC 108229</strain>
    </source>
</reference>
<sequence length="50" mass="5859">MERGGEMTEDMHTGRWRRPKTYLTGRFSMLVTYPISSFCLGLLVAYLMVR</sequence>
<evidence type="ECO:0000313" key="3">
    <source>
        <dbReference type="Proteomes" id="UP000035058"/>
    </source>
</evidence>
<gene>
    <name evidence="2" type="ORF">GONAM_56_00800</name>
</gene>
<name>K6XDZ3_9ACTN</name>